<accession>A0A9D4FY97</accession>
<dbReference type="AlphaFoldDB" id="A0A9D4FY97"/>
<feature type="compositionally biased region" description="Polar residues" evidence="1">
    <location>
        <begin position="21"/>
        <end position="32"/>
    </location>
</feature>
<reference evidence="2" key="1">
    <citation type="journal article" date="2019" name="bioRxiv">
        <title>The Genome of the Zebra Mussel, Dreissena polymorpha: A Resource for Invasive Species Research.</title>
        <authorList>
            <person name="McCartney M.A."/>
            <person name="Auch B."/>
            <person name="Kono T."/>
            <person name="Mallez S."/>
            <person name="Zhang Y."/>
            <person name="Obille A."/>
            <person name="Becker A."/>
            <person name="Abrahante J.E."/>
            <person name="Garbe J."/>
            <person name="Badalamenti J.P."/>
            <person name="Herman A."/>
            <person name="Mangelson H."/>
            <person name="Liachko I."/>
            <person name="Sullivan S."/>
            <person name="Sone E.D."/>
            <person name="Koren S."/>
            <person name="Silverstein K.A.T."/>
            <person name="Beckman K.B."/>
            <person name="Gohl D.M."/>
        </authorList>
    </citation>
    <scope>NUCLEOTIDE SEQUENCE</scope>
    <source>
        <strain evidence="2">Duluth1</strain>
        <tissue evidence="2">Whole animal</tissue>
    </source>
</reference>
<feature type="region of interest" description="Disordered" evidence="1">
    <location>
        <begin position="663"/>
        <end position="748"/>
    </location>
</feature>
<dbReference type="EMBL" id="JAIWYP010000006">
    <property type="protein sequence ID" value="KAH3807220.1"/>
    <property type="molecule type" value="Genomic_DNA"/>
</dbReference>
<sequence>MDMGNTESDTTPVNAEGQGGDQQSTVNFENGLNSGEIRISEAHEVSAVLSEIVDLTKANESTLTQVYTDNYKDSVAQDDMSSLVTASGADISEARANKSSLPEVPGAYIIDATARKSSLQEVADADNSEARANKSSLPEVAGSDNSEDRANKSSLAEVAGSDNSEDRANTSSLPEVPVADISEACAKKSSLPDVAGADNSEARANTSSLSEVPGADNSEASANKSSQSEVAGAYISEARANKSSIPEVAGSDNSEADGECYVQSCHVKGASEVDKSESISTTESPITQISAAASNEYNNHTLKEDGWSFQVKVASFTDICSSSDTTKPEEIRLVEKCPDIDGQVKAEQGDLKGDQAIDASCSTSIKHQQCQPCSFDDEEREASGFCVNCLEYICNDCSRDHRRNKITRDHVVLKGDEMPEDSTQFAKIKDLMKCPLHAENDISFECKDHGNLICVSCFTENHRKCEHVLDIAANEDAKQFMMQAQLNQFEVLKTKCRILAEKKECDKNVLIKERQELEDKGRALAADLREHLAGLEARFEKKLGNLFRFEIFKLLKETDMITEHQRTLDELNRLVATVGRHGSKKEVIIVNKYIQDRLKKCAEELDQSDGKEQRHIKLTQTFDKKKITSLATLTLMNESLEQTQNSSDIFPDACGPDVKHLKKEKEKKEGMHVKKKPNKTNDEVPKEETENKANPTKKVSRKKNKGAGSQGSSKQQTTHIQTNKKSTGNISSYIPRDLEPTEKTSPDPNLFMNKCLEKKSFNIRYKTNVGTCYIIDCTMLSDGQMAFLDYDNKSLKLCSQDFVIKMMLEFNDRPVSICSQSKMDGDTSKIFISFANSKQILHYKVTPTAMTKAGSFSISLYPICIRMVDESLLVLASDRKRHNYSDGLPEDTVVISLRGHNGKLIKEKKLNLSDSKVILVSGSTLISAGRVIAGHHFDPQSDDWIGKQKWVLSTDQLAPYVDVDTNGNVYVCSAYTDVVQQVMVSQIPPFFNRAFLSGVKQATCLFVDSERQRIIVGAKLDEVEVYTF</sequence>
<gene>
    <name evidence="2" type="ORF">DPMN_135555</name>
</gene>
<evidence type="ECO:0000313" key="2">
    <source>
        <dbReference type="EMBL" id="KAH3807220.1"/>
    </source>
</evidence>
<evidence type="ECO:0008006" key="4">
    <source>
        <dbReference type="Google" id="ProtNLM"/>
    </source>
</evidence>
<dbReference type="PANTHER" id="PTHR25462">
    <property type="entry name" value="BONUS, ISOFORM C-RELATED"/>
    <property type="match status" value="1"/>
</dbReference>
<dbReference type="CDD" id="cd19756">
    <property type="entry name" value="Bbox2"/>
    <property type="match status" value="1"/>
</dbReference>
<dbReference type="PANTHER" id="PTHR25462:SF305">
    <property type="entry name" value="RING-TYPE DOMAIN-CONTAINING PROTEIN"/>
    <property type="match status" value="1"/>
</dbReference>
<keyword evidence="3" id="KW-1185">Reference proteome</keyword>
<name>A0A9D4FY97_DREPO</name>
<protein>
    <recommendedName>
        <fullName evidence="4">B box-type domain-containing protein</fullName>
    </recommendedName>
</protein>
<dbReference type="Gene3D" id="3.30.160.60">
    <property type="entry name" value="Classic Zinc Finger"/>
    <property type="match status" value="1"/>
</dbReference>
<dbReference type="InterPro" id="IPR047153">
    <property type="entry name" value="TRIM45/56/19-like"/>
</dbReference>
<feature type="region of interest" description="Disordered" evidence="1">
    <location>
        <begin position="120"/>
        <end position="176"/>
    </location>
</feature>
<dbReference type="SUPFAM" id="SSF57845">
    <property type="entry name" value="B-box zinc-binding domain"/>
    <property type="match status" value="1"/>
</dbReference>
<feature type="compositionally biased region" description="Polar residues" evidence="1">
    <location>
        <begin position="218"/>
        <end position="229"/>
    </location>
</feature>
<organism evidence="2 3">
    <name type="scientific">Dreissena polymorpha</name>
    <name type="common">Zebra mussel</name>
    <name type="synonym">Mytilus polymorpha</name>
    <dbReference type="NCBI Taxonomy" id="45954"/>
    <lineage>
        <taxon>Eukaryota</taxon>
        <taxon>Metazoa</taxon>
        <taxon>Spiralia</taxon>
        <taxon>Lophotrochozoa</taxon>
        <taxon>Mollusca</taxon>
        <taxon>Bivalvia</taxon>
        <taxon>Autobranchia</taxon>
        <taxon>Heteroconchia</taxon>
        <taxon>Euheterodonta</taxon>
        <taxon>Imparidentia</taxon>
        <taxon>Neoheterodontei</taxon>
        <taxon>Myida</taxon>
        <taxon>Dreissenoidea</taxon>
        <taxon>Dreissenidae</taxon>
        <taxon>Dreissena</taxon>
    </lineage>
</organism>
<dbReference type="GO" id="GO:0005654">
    <property type="term" value="C:nucleoplasm"/>
    <property type="evidence" value="ECO:0007669"/>
    <property type="project" value="TreeGrafter"/>
</dbReference>
<feature type="compositionally biased region" description="Basic and acidic residues" evidence="1">
    <location>
        <begin position="736"/>
        <end position="745"/>
    </location>
</feature>
<evidence type="ECO:0000313" key="3">
    <source>
        <dbReference type="Proteomes" id="UP000828390"/>
    </source>
</evidence>
<reference evidence="2" key="2">
    <citation type="submission" date="2020-11" db="EMBL/GenBank/DDBJ databases">
        <authorList>
            <person name="McCartney M.A."/>
            <person name="Auch B."/>
            <person name="Kono T."/>
            <person name="Mallez S."/>
            <person name="Becker A."/>
            <person name="Gohl D.M."/>
            <person name="Silverstein K.A.T."/>
            <person name="Koren S."/>
            <person name="Bechman K.B."/>
            <person name="Herman A."/>
            <person name="Abrahante J.E."/>
            <person name="Garbe J."/>
        </authorList>
    </citation>
    <scope>NUCLEOTIDE SEQUENCE</scope>
    <source>
        <strain evidence="2">Duluth1</strain>
        <tissue evidence="2">Whole animal</tissue>
    </source>
</reference>
<feature type="compositionally biased region" description="Polar residues" evidence="1">
    <location>
        <begin position="710"/>
        <end position="732"/>
    </location>
</feature>
<feature type="compositionally biased region" description="Basic and acidic residues" evidence="1">
    <location>
        <begin position="679"/>
        <end position="691"/>
    </location>
</feature>
<proteinExistence type="predicted"/>
<feature type="compositionally biased region" description="Basic and acidic residues" evidence="1">
    <location>
        <begin position="663"/>
        <end position="672"/>
    </location>
</feature>
<dbReference type="OrthoDB" id="6162356at2759"/>
<feature type="region of interest" description="Disordered" evidence="1">
    <location>
        <begin position="1"/>
        <end position="32"/>
    </location>
</feature>
<feature type="region of interest" description="Disordered" evidence="1">
    <location>
        <begin position="189"/>
        <end position="229"/>
    </location>
</feature>
<dbReference type="Proteomes" id="UP000828390">
    <property type="component" value="Unassembled WGS sequence"/>
</dbReference>
<comment type="caution">
    <text evidence="2">The sequence shown here is derived from an EMBL/GenBank/DDBJ whole genome shotgun (WGS) entry which is preliminary data.</text>
</comment>
<dbReference type="GO" id="GO:0061630">
    <property type="term" value="F:ubiquitin protein ligase activity"/>
    <property type="evidence" value="ECO:0007669"/>
    <property type="project" value="TreeGrafter"/>
</dbReference>
<feature type="compositionally biased region" description="Polar residues" evidence="1">
    <location>
        <begin position="1"/>
        <end position="13"/>
    </location>
</feature>
<evidence type="ECO:0000256" key="1">
    <source>
        <dbReference type="SAM" id="MobiDB-lite"/>
    </source>
</evidence>